<reference evidence="2 3" key="1">
    <citation type="submission" date="2024-03" db="EMBL/GenBank/DDBJ databases">
        <title>High-quality draft genome sequencing of Tistrella sp. BH-R2-4.</title>
        <authorList>
            <person name="Dong C."/>
        </authorList>
    </citation>
    <scope>NUCLEOTIDE SEQUENCE [LARGE SCALE GENOMIC DNA]</scope>
    <source>
        <strain evidence="2 3">BH-R2-4</strain>
    </source>
</reference>
<dbReference type="InterPro" id="IPR050228">
    <property type="entry name" value="Carboxylesterase_BioH"/>
</dbReference>
<accession>A0ABU9YJ03</accession>
<organism evidence="2 3">
    <name type="scientific">Tistrella arctica</name>
    <dbReference type="NCBI Taxonomy" id="3133430"/>
    <lineage>
        <taxon>Bacteria</taxon>
        <taxon>Pseudomonadati</taxon>
        <taxon>Pseudomonadota</taxon>
        <taxon>Alphaproteobacteria</taxon>
        <taxon>Geminicoccales</taxon>
        <taxon>Geminicoccaceae</taxon>
        <taxon>Tistrella</taxon>
    </lineage>
</organism>
<comment type="caution">
    <text evidence="2">The sequence shown here is derived from an EMBL/GenBank/DDBJ whole genome shotgun (WGS) entry which is preliminary data.</text>
</comment>
<dbReference type="GO" id="GO:0016787">
    <property type="term" value="F:hydrolase activity"/>
    <property type="evidence" value="ECO:0007669"/>
    <property type="project" value="UniProtKB-KW"/>
</dbReference>
<dbReference type="InterPro" id="IPR000073">
    <property type="entry name" value="AB_hydrolase_1"/>
</dbReference>
<dbReference type="Pfam" id="PF12697">
    <property type="entry name" value="Abhydrolase_6"/>
    <property type="match status" value="1"/>
</dbReference>
<dbReference type="Proteomes" id="UP001413721">
    <property type="component" value="Unassembled WGS sequence"/>
</dbReference>
<protein>
    <submittedName>
        <fullName evidence="2">Alpha/beta hydrolase</fullName>
    </submittedName>
</protein>
<keyword evidence="3" id="KW-1185">Reference proteome</keyword>
<dbReference type="EMBL" id="JBBKTW010000004">
    <property type="protein sequence ID" value="MEN2988794.1"/>
    <property type="molecule type" value="Genomic_DNA"/>
</dbReference>
<dbReference type="PANTHER" id="PTHR43194:SF2">
    <property type="entry name" value="PEROXISOMAL MEMBRANE PROTEIN LPX1"/>
    <property type="match status" value="1"/>
</dbReference>
<dbReference type="Gene3D" id="3.40.50.1820">
    <property type="entry name" value="alpha/beta hydrolase"/>
    <property type="match status" value="1"/>
</dbReference>
<gene>
    <name evidence="2" type="ORF">WG926_10815</name>
</gene>
<sequence length="336" mass="35959">MRALVDIQPAEPGRDADALAVPPGVGRFTRHWFRPDAGPLLHGLPHLHLQCWPGGDPAGRVLLLTHGTGYCGATLEPVALRLQGLAREVWSFDRRGHGLSGRTPGDYGFLAFTRDLIALADARGWRDIDVVAHSAGSTDVLLAAALRPDIFRRIVSIEPTVSDPGAPIDPAPGTEPSPSGLAFGRMLVESAGRRRARFADRAAAHARFSTRPPFDVVLPDALDLYLDWGFRRAGDELILACEPTTEADILGPIACAMGGIDSGDPAGDPFRLLTSQAVPVMVARTARSHPVFQEMAAIAARHMPGTRGFVTLDSAHLAPMEAPDQVADLARSFLYT</sequence>
<dbReference type="RefSeq" id="WP_345937317.1">
    <property type="nucleotide sequence ID" value="NZ_JBBKTW010000004.1"/>
</dbReference>
<dbReference type="SUPFAM" id="SSF53474">
    <property type="entry name" value="alpha/beta-Hydrolases"/>
    <property type="match status" value="1"/>
</dbReference>
<evidence type="ECO:0000313" key="3">
    <source>
        <dbReference type="Proteomes" id="UP001413721"/>
    </source>
</evidence>
<keyword evidence="2" id="KW-0378">Hydrolase</keyword>
<feature type="domain" description="AB hydrolase-1" evidence="1">
    <location>
        <begin position="62"/>
        <end position="328"/>
    </location>
</feature>
<evidence type="ECO:0000313" key="2">
    <source>
        <dbReference type="EMBL" id="MEN2988794.1"/>
    </source>
</evidence>
<proteinExistence type="predicted"/>
<evidence type="ECO:0000259" key="1">
    <source>
        <dbReference type="Pfam" id="PF12697"/>
    </source>
</evidence>
<name>A0ABU9YJ03_9PROT</name>
<dbReference type="PANTHER" id="PTHR43194">
    <property type="entry name" value="HYDROLASE ALPHA/BETA FOLD FAMILY"/>
    <property type="match status" value="1"/>
</dbReference>
<dbReference type="InterPro" id="IPR029058">
    <property type="entry name" value="AB_hydrolase_fold"/>
</dbReference>